<reference evidence="13" key="1">
    <citation type="submission" date="2020-01" db="EMBL/GenBank/DDBJ databases">
        <authorList>
            <person name="Meier V. D."/>
            <person name="Meier V D."/>
        </authorList>
    </citation>
    <scope>NUCLEOTIDE SEQUENCE</scope>
    <source>
        <strain evidence="13">HLG_WM_MAG_07</strain>
    </source>
</reference>
<comment type="subcellular location">
    <subcellularLocation>
        <location evidence="1">Cell outer membrane</location>
        <topology evidence="1">Multi-pass membrane protein</topology>
    </subcellularLocation>
</comment>
<dbReference type="InterPro" id="IPR006664">
    <property type="entry name" value="OMP_bac"/>
</dbReference>
<keyword evidence="3" id="KW-1134">Transmembrane beta strand</keyword>
<dbReference type="Pfam" id="PF13505">
    <property type="entry name" value="OMP_b-brl"/>
    <property type="match status" value="1"/>
</dbReference>
<dbReference type="AlphaFoldDB" id="A0A6S6T9T0"/>
<sequence>MKHIHYKNTLAFVIGSLFVMTQAAAAEFNKLEDSWYLGGSVGLSGLDPVTSTGFEVTDDSDIGKKIYAGVNITDQVGLEAFWNDLGAAGVSGTGGVGEASYRALGFNAVYNPPIKVGRVQPFGKVGAAKMSTKSSGNISITQENQFSLFGGVGADIELNKNFAIRTEFEYFTKDANQLSVGVKWAPRGHIPKKKVIPSALPYNFGVQPTKVITRVVTQAPPKVTILNKSLAGGSNFATGSAVLTLQGRQNVDTIVNQIKNNQIRVHHIKIVGHTDSVGKPKQNLLLSKQRAQSVATYLSRHGISRDHMTILGVGDNQPVASNRTDYGRAQNRRVEIAVSGAKMLIK</sequence>
<evidence type="ECO:0000256" key="11">
    <source>
        <dbReference type="SAM" id="SignalP"/>
    </source>
</evidence>
<proteinExistence type="predicted"/>
<dbReference type="InterPro" id="IPR050330">
    <property type="entry name" value="Bact_OuterMem_StrucFunc"/>
</dbReference>
<protein>
    <recommendedName>
        <fullName evidence="12">OmpA-like domain-containing protein</fullName>
    </recommendedName>
</protein>
<dbReference type="EMBL" id="CACVAY010000061">
    <property type="protein sequence ID" value="CAA6813308.1"/>
    <property type="molecule type" value="Genomic_DNA"/>
</dbReference>
<evidence type="ECO:0000256" key="10">
    <source>
        <dbReference type="PROSITE-ProRule" id="PRU00473"/>
    </source>
</evidence>
<evidence type="ECO:0000256" key="1">
    <source>
        <dbReference type="ARBA" id="ARBA00004571"/>
    </source>
</evidence>
<keyword evidence="9" id="KW-0998">Cell outer membrane</keyword>
<dbReference type="Gene3D" id="2.40.160.20">
    <property type="match status" value="1"/>
</dbReference>
<name>A0A6S6T9T0_9GAMM</name>
<dbReference type="PRINTS" id="PR01021">
    <property type="entry name" value="OMPADOMAIN"/>
</dbReference>
<dbReference type="Pfam" id="PF00691">
    <property type="entry name" value="OmpA"/>
    <property type="match status" value="1"/>
</dbReference>
<dbReference type="InterPro" id="IPR027385">
    <property type="entry name" value="Beta-barrel_OMP"/>
</dbReference>
<evidence type="ECO:0000256" key="8">
    <source>
        <dbReference type="ARBA" id="ARBA00023136"/>
    </source>
</evidence>
<dbReference type="PROSITE" id="PS51123">
    <property type="entry name" value="OMPA_2"/>
    <property type="match status" value="1"/>
</dbReference>
<keyword evidence="2" id="KW-0813">Transport</keyword>
<evidence type="ECO:0000256" key="4">
    <source>
        <dbReference type="ARBA" id="ARBA00022692"/>
    </source>
</evidence>
<evidence type="ECO:0000313" key="13">
    <source>
        <dbReference type="EMBL" id="CAA6813308.1"/>
    </source>
</evidence>
<feature type="domain" description="OmpA-like" evidence="12">
    <location>
        <begin position="223"/>
        <end position="342"/>
    </location>
</feature>
<keyword evidence="8 10" id="KW-0472">Membrane</keyword>
<dbReference type="InterPro" id="IPR036737">
    <property type="entry name" value="OmpA-like_sf"/>
</dbReference>
<dbReference type="Gene3D" id="3.30.1330.60">
    <property type="entry name" value="OmpA-like domain"/>
    <property type="match status" value="1"/>
</dbReference>
<gene>
    <name evidence="13" type="ORF">HELGO_WM14961</name>
</gene>
<keyword evidence="7" id="KW-0626">Porin</keyword>
<evidence type="ECO:0000256" key="6">
    <source>
        <dbReference type="ARBA" id="ARBA00023065"/>
    </source>
</evidence>
<keyword evidence="6" id="KW-0406">Ion transport</keyword>
<feature type="signal peptide" evidence="11">
    <location>
        <begin position="1"/>
        <end position="25"/>
    </location>
</feature>
<organism evidence="13">
    <name type="scientific">uncultured Thiotrichaceae bacterium</name>
    <dbReference type="NCBI Taxonomy" id="298394"/>
    <lineage>
        <taxon>Bacteria</taxon>
        <taxon>Pseudomonadati</taxon>
        <taxon>Pseudomonadota</taxon>
        <taxon>Gammaproteobacteria</taxon>
        <taxon>Thiotrichales</taxon>
        <taxon>Thiotrichaceae</taxon>
        <taxon>environmental samples</taxon>
    </lineage>
</organism>
<dbReference type="PANTHER" id="PTHR30329:SF21">
    <property type="entry name" value="LIPOPROTEIN YIAD-RELATED"/>
    <property type="match status" value="1"/>
</dbReference>
<dbReference type="GO" id="GO:0006811">
    <property type="term" value="P:monoatomic ion transport"/>
    <property type="evidence" value="ECO:0007669"/>
    <property type="project" value="UniProtKB-KW"/>
</dbReference>
<accession>A0A6S6T9T0</accession>
<keyword evidence="4" id="KW-0812">Transmembrane</keyword>
<evidence type="ECO:0000256" key="9">
    <source>
        <dbReference type="ARBA" id="ARBA00023237"/>
    </source>
</evidence>
<feature type="chain" id="PRO_5027535852" description="OmpA-like domain-containing protein" evidence="11">
    <location>
        <begin position="26"/>
        <end position="346"/>
    </location>
</feature>
<dbReference type="GO" id="GO:0046930">
    <property type="term" value="C:pore complex"/>
    <property type="evidence" value="ECO:0007669"/>
    <property type="project" value="UniProtKB-KW"/>
</dbReference>
<dbReference type="GO" id="GO:0009279">
    <property type="term" value="C:cell outer membrane"/>
    <property type="evidence" value="ECO:0007669"/>
    <property type="project" value="UniProtKB-SubCell"/>
</dbReference>
<evidence type="ECO:0000256" key="2">
    <source>
        <dbReference type="ARBA" id="ARBA00022448"/>
    </source>
</evidence>
<dbReference type="CDD" id="cd07185">
    <property type="entry name" value="OmpA_C-like"/>
    <property type="match status" value="1"/>
</dbReference>
<keyword evidence="5 11" id="KW-0732">Signal</keyword>
<dbReference type="PANTHER" id="PTHR30329">
    <property type="entry name" value="STATOR ELEMENT OF FLAGELLAR MOTOR COMPLEX"/>
    <property type="match status" value="1"/>
</dbReference>
<dbReference type="InterPro" id="IPR011250">
    <property type="entry name" value="OMP/PagP_B-barrel"/>
</dbReference>
<dbReference type="SUPFAM" id="SSF56925">
    <property type="entry name" value="OMPA-like"/>
    <property type="match status" value="1"/>
</dbReference>
<evidence type="ECO:0000259" key="12">
    <source>
        <dbReference type="PROSITE" id="PS51123"/>
    </source>
</evidence>
<dbReference type="GO" id="GO:0015288">
    <property type="term" value="F:porin activity"/>
    <property type="evidence" value="ECO:0007669"/>
    <property type="project" value="UniProtKB-KW"/>
</dbReference>
<evidence type="ECO:0000256" key="5">
    <source>
        <dbReference type="ARBA" id="ARBA00022729"/>
    </source>
</evidence>
<dbReference type="InterPro" id="IPR006665">
    <property type="entry name" value="OmpA-like"/>
</dbReference>
<evidence type="ECO:0000256" key="7">
    <source>
        <dbReference type="ARBA" id="ARBA00023114"/>
    </source>
</evidence>
<dbReference type="SUPFAM" id="SSF103088">
    <property type="entry name" value="OmpA-like"/>
    <property type="match status" value="1"/>
</dbReference>
<evidence type="ECO:0000256" key="3">
    <source>
        <dbReference type="ARBA" id="ARBA00022452"/>
    </source>
</evidence>